<protein>
    <recommendedName>
        <fullName evidence="2">BON domain-containing protein</fullName>
    </recommendedName>
</protein>
<sequence>MMQKLLQVLFGLLLILVLAYVAFLDVSTKIKDDLLTKTQEMFTQNNVRGVTANVQGEDLTLSRSLVLTGIVLSEVERVRIINLSEKIEGVCRVDNQIKIYSVVPKAPIAPLIVPVPTVITTSKIKASEIKNPSKEIISSSTPKELLIIKNNEKNTSELIVEKKIEIVPTITKTEANDSVVETVEKVSVLPSVPSPKMVTAVPTVPTAVKAITAPNVIEIEKIKFEGVK</sequence>
<gene>
    <name evidence="1" type="ORF">HELGO_WM28075</name>
</gene>
<dbReference type="AlphaFoldDB" id="A0A6S6S453"/>
<dbReference type="EMBL" id="CACVAZ010000004">
    <property type="protein sequence ID" value="CAA6802423.1"/>
    <property type="molecule type" value="Genomic_DNA"/>
</dbReference>
<evidence type="ECO:0008006" key="2">
    <source>
        <dbReference type="Google" id="ProtNLM"/>
    </source>
</evidence>
<accession>A0A6S6S453</accession>
<name>A0A6S6S453_9BACT</name>
<organism evidence="1">
    <name type="scientific">uncultured Sulfurovum sp</name>
    <dbReference type="NCBI Taxonomy" id="269237"/>
    <lineage>
        <taxon>Bacteria</taxon>
        <taxon>Pseudomonadati</taxon>
        <taxon>Campylobacterota</taxon>
        <taxon>Epsilonproteobacteria</taxon>
        <taxon>Campylobacterales</taxon>
        <taxon>Sulfurovaceae</taxon>
        <taxon>Sulfurovum</taxon>
        <taxon>environmental samples</taxon>
    </lineage>
</organism>
<proteinExistence type="predicted"/>
<reference evidence="1" key="1">
    <citation type="submission" date="2020-01" db="EMBL/GenBank/DDBJ databases">
        <authorList>
            <person name="Meier V. D."/>
            <person name="Meier V D."/>
        </authorList>
    </citation>
    <scope>NUCLEOTIDE SEQUENCE</scope>
    <source>
        <strain evidence="1">HLG_WM_MAG_02</strain>
    </source>
</reference>
<evidence type="ECO:0000313" key="1">
    <source>
        <dbReference type="EMBL" id="CAA6802423.1"/>
    </source>
</evidence>